<evidence type="ECO:0000259" key="2">
    <source>
        <dbReference type="Pfam" id="PF13649"/>
    </source>
</evidence>
<keyword evidence="4" id="KW-1185">Reference proteome</keyword>
<evidence type="ECO:0000256" key="1">
    <source>
        <dbReference type="SAM" id="MobiDB-lite"/>
    </source>
</evidence>
<proteinExistence type="predicted"/>
<feature type="region of interest" description="Disordered" evidence="1">
    <location>
        <begin position="1"/>
        <end position="22"/>
    </location>
</feature>
<dbReference type="AlphaFoldDB" id="A0A7W6H9I8"/>
<dbReference type="GO" id="GO:0008168">
    <property type="term" value="F:methyltransferase activity"/>
    <property type="evidence" value="ECO:0007669"/>
    <property type="project" value="UniProtKB-KW"/>
</dbReference>
<keyword evidence="3" id="KW-0808">Transferase</keyword>
<dbReference type="PANTHER" id="PTHR43464:SF58">
    <property type="entry name" value="BLR7975 PROTEIN"/>
    <property type="match status" value="1"/>
</dbReference>
<organism evidence="3 4">
    <name type="scientific">Aurantimonas endophytica</name>
    <dbReference type="NCBI Taxonomy" id="1522175"/>
    <lineage>
        <taxon>Bacteria</taxon>
        <taxon>Pseudomonadati</taxon>
        <taxon>Pseudomonadota</taxon>
        <taxon>Alphaproteobacteria</taxon>
        <taxon>Hyphomicrobiales</taxon>
        <taxon>Aurantimonadaceae</taxon>
        <taxon>Aurantimonas</taxon>
    </lineage>
</organism>
<comment type="caution">
    <text evidence="3">The sequence shown here is derived from an EMBL/GenBank/DDBJ whole genome shotgun (WGS) entry which is preliminary data.</text>
</comment>
<dbReference type="CDD" id="cd02440">
    <property type="entry name" value="AdoMet_MTases"/>
    <property type="match status" value="1"/>
</dbReference>
<dbReference type="GO" id="GO:0032259">
    <property type="term" value="P:methylation"/>
    <property type="evidence" value="ECO:0007669"/>
    <property type="project" value="UniProtKB-KW"/>
</dbReference>
<accession>A0A7W6H9I8</accession>
<reference evidence="3 4" key="1">
    <citation type="submission" date="2020-08" db="EMBL/GenBank/DDBJ databases">
        <title>Genomic Encyclopedia of Type Strains, Phase IV (KMG-IV): sequencing the most valuable type-strain genomes for metagenomic binning, comparative biology and taxonomic classification.</title>
        <authorList>
            <person name="Goeker M."/>
        </authorList>
    </citation>
    <scope>NUCLEOTIDE SEQUENCE [LARGE SCALE GENOMIC DNA]</scope>
    <source>
        <strain evidence="3 4">DSM 103570</strain>
    </source>
</reference>
<dbReference type="InterPro" id="IPR029063">
    <property type="entry name" value="SAM-dependent_MTases_sf"/>
</dbReference>
<dbReference type="PANTHER" id="PTHR43464">
    <property type="entry name" value="METHYLTRANSFERASE"/>
    <property type="match status" value="1"/>
</dbReference>
<dbReference type="InterPro" id="IPR041698">
    <property type="entry name" value="Methyltransf_25"/>
</dbReference>
<evidence type="ECO:0000313" key="4">
    <source>
        <dbReference type="Proteomes" id="UP000588647"/>
    </source>
</evidence>
<dbReference type="Proteomes" id="UP000588647">
    <property type="component" value="Unassembled WGS sequence"/>
</dbReference>
<evidence type="ECO:0000313" key="3">
    <source>
        <dbReference type="EMBL" id="MBB4001091.1"/>
    </source>
</evidence>
<keyword evidence="3" id="KW-0489">Methyltransferase</keyword>
<dbReference type="Gene3D" id="3.40.50.150">
    <property type="entry name" value="Vaccinia Virus protein VP39"/>
    <property type="match status" value="1"/>
</dbReference>
<feature type="domain" description="Methyltransferase" evidence="2">
    <location>
        <begin position="64"/>
        <end position="157"/>
    </location>
</feature>
<dbReference type="EMBL" id="JACIEM010000001">
    <property type="protein sequence ID" value="MBB4001091.1"/>
    <property type="molecule type" value="Genomic_DNA"/>
</dbReference>
<protein>
    <submittedName>
        <fullName evidence="3">tRNA (Cmo5U34)-methyltransferase</fullName>
        <ecNumber evidence="3">2.1.1.-</ecNumber>
    </submittedName>
</protein>
<sequence length="243" mass="26270">MARKAAPAEALAGRGGLEQASPFSDPEAVARYAQNPVRMVPGFEHLHRMTALLLAERVAEDGRILVLGAGGGLELQAFASFRPGWRFDGVDPSAAMLELARRILGPLAPRVRLHEGTIDMAPEGPFDGATCLLTLHFLPREERLRTLIEVKRRLAPGAPFVVAHHSFPQDPKGKALWLERFAAFALESGMPAAQMSGAIAAIGERLPALSPEEDHALLRDAGFEGVDLFYAGFTFRGWVAYGP</sequence>
<gene>
    <name evidence="3" type="ORF">GGR03_000138</name>
</gene>
<dbReference type="EC" id="2.1.1.-" evidence="3"/>
<name>A0A7W6H9I8_9HYPH</name>
<dbReference type="SUPFAM" id="SSF53335">
    <property type="entry name" value="S-adenosyl-L-methionine-dependent methyltransferases"/>
    <property type="match status" value="1"/>
</dbReference>
<dbReference type="Pfam" id="PF13649">
    <property type="entry name" value="Methyltransf_25"/>
    <property type="match status" value="1"/>
</dbReference>